<reference evidence="3" key="1">
    <citation type="submission" date="2021-01" db="EMBL/GenBank/DDBJ databases">
        <title>Whole genome shotgun sequence of Planotetraspora thailandica NBRC 104271.</title>
        <authorList>
            <person name="Komaki H."/>
            <person name="Tamura T."/>
        </authorList>
    </citation>
    <scope>NUCLEOTIDE SEQUENCE</scope>
    <source>
        <strain evidence="3">NBRC 104271</strain>
    </source>
</reference>
<gene>
    <name evidence="3" type="ORF">Pth03_69000</name>
</gene>
<evidence type="ECO:0000259" key="1">
    <source>
        <dbReference type="Pfam" id="PF08044"/>
    </source>
</evidence>
<proteinExistence type="predicted"/>
<dbReference type="EMBL" id="BOOR01000065">
    <property type="protein sequence ID" value="GII58511.1"/>
    <property type="molecule type" value="Genomic_DNA"/>
</dbReference>
<comment type="caution">
    <text evidence="3">The sequence shown here is derived from an EMBL/GenBank/DDBJ whole genome shotgun (WGS) entry which is preliminary data.</text>
</comment>
<keyword evidence="4" id="KW-1185">Reference proteome</keyword>
<organism evidence="3 4">
    <name type="scientific">Planotetraspora thailandica</name>
    <dbReference type="NCBI Taxonomy" id="487172"/>
    <lineage>
        <taxon>Bacteria</taxon>
        <taxon>Bacillati</taxon>
        <taxon>Actinomycetota</taxon>
        <taxon>Actinomycetes</taxon>
        <taxon>Streptosporangiales</taxon>
        <taxon>Streptosporangiaceae</taxon>
        <taxon>Planotetraspora</taxon>
    </lineage>
</organism>
<evidence type="ECO:0000259" key="2">
    <source>
        <dbReference type="Pfam" id="PF09922"/>
    </source>
</evidence>
<dbReference type="Proteomes" id="UP000605992">
    <property type="component" value="Unassembled WGS sequence"/>
</dbReference>
<evidence type="ECO:0008006" key="5">
    <source>
        <dbReference type="Google" id="ProtNLM"/>
    </source>
</evidence>
<dbReference type="PANTHER" id="PTHR40763:SF4">
    <property type="entry name" value="DUF1707 DOMAIN-CONTAINING PROTEIN"/>
    <property type="match status" value="1"/>
</dbReference>
<evidence type="ECO:0000313" key="4">
    <source>
        <dbReference type="Proteomes" id="UP000605992"/>
    </source>
</evidence>
<name>A0A8J3Y0F9_9ACTN</name>
<dbReference type="Pfam" id="PF08044">
    <property type="entry name" value="DUF1707"/>
    <property type="match status" value="1"/>
</dbReference>
<evidence type="ECO:0000313" key="3">
    <source>
        <dbReference type="EMBL" id="GII58511.1"/>
    </source>
</evidence>
<dbReference type="Pfam" id="PF09922">
    <property type="entry name" value="LiaF-like_C"/>
    <property type="match status" value="1"/>
</dbReference>
<dbReference type="PANTHER" id="PTHR40763">
    <property type="entry name" value="MEMBRANE PROTEIN-RELATED"/>
    <property type="match status" value="1"/>
</dbReference>
<accession>A0A8J3Y0F9</accession>
<dbReference type="AlphaFoldDB" id="A0A8J3Y0F9"/>
<dbReference type="InterPro" id="IPR024425">
    <property type="entry name" value="LiaF-like_C"/>
</dbReference>
<feature type="domain" description="Cell wall-active antibiotics response LiaF-like C-terminal" evidence="2">
    <location>
        <begin position="96"/>
        <end position="161"/>
    </location>
</feature>
<protein>
    <recommendedName>
        <fullName evidence="5">Cell wall-active antibiotics response LiaF-like C-terminal domain-containing protein</fullName>
    </recommendedName>
</protein>
<sequence>MTPFAGDDPAQRASDADRDRVAGMLGEALATGRLTSTEHADRLDAAYAAVTLGDLVPLTTDLPVGARAAANPTAEKQQVAAVFSKVIRRGRWVAGRHTELRSTFGALIVDLSDAVIPGREVTLELNSLCGKLIVTVPHDAHVIDEGSALFAKRAVTGGKEGDGPLIRITGRATFGKIVVYRKPSP</sequence>
<dbReference type="InterPro" id="IPR012551">
    <property type="entry name" value="DUF1707_SHOCT-like"/>
</dbReference>
<feature type="domain" description="DUF1707" evidence="1">
    <location>
        <begin position="12"/>
        <end position="63"/>
    </location>
</feature>